<accession>S4YNT7</accession>
<dbReference type="AlphaFoldDB" id="S4YNT7"/>
<proteinExistence type="predicted"/>
<reference evidence="1 2" key="1">
    <citation type="journal article" date="2013" name="Genome Announc.">
        <title>Genome Sequence of Serratia plymuthica Strain S13, an Endophyte with Germination- and Plant-Growth-Promoting Activity from the Flower of Styrian Oil Pumpkin.</title>
        <authorList>
            <person name="Muller H."/>
            <person name="Furnkranz M."/>
            <person name="Grube M."/>
            <person name="Berg G."/>
        </authorList>
    </citation>
    <scope>NUCLEOTIDE SEQUENCE [LARGE SCALE GENOMIC DNA]</scope>
    <source>
        <strain evidence="1">S13</strain>
    </source>
</reference>
<evidence type="ECO:0000313" key="1">
    <source>
        <dbReference type="EMBL" id="AGP46937.1"/>
    </source>
</evidence>
<evidence type="ECO:0000313" key="2">
    <source>
        <dbReference type="Proteomes" id="UP000014900"/>
    </source>
</evidence>
<name>S4YNT7_SERPL</name>
<gene>
    <name evidence="1" type="ORF">M621_08810</name>
</gene>
<protein>
    <submittedName>
        <fullName evidence="1">Uncharacterized protein</fullName>
    </submittedName>
</protein>
<dbReference type="HOGENOM" id="CLU_3367253_0_0_6"/>
<dbReference type="EMBL" id="CP006566">
    <property type="protein sequence ID" value="AGP46937.1"/>
    <property type="molecule type" value="Genomic_DNA"/>
</dbReference>
<organism evidence="1 2">
    <name type="scientific">Serratia plymuthica S13</name>
    <dbReference type="NCBI Taxonomy" id="1348660"/>
    <lineage>
        <taxon>Bacteria</taxon>
        <taxon>Pseudomonadati</taxon>
        <taxon>Pseudomonadota</taxon>
        <taxon>Gammaproteobacteria</taxon>
        <taxon>Enterobacterales</taxon>
        <taxon>Yersiniaceae</taxon>
        <taxon>Serratia</taxon>
    </lineage>
</organism>
<dbReference type="Proteomes" id="UP000014900">
    <property type="component" value="Chromosome"/>
</dbReference>
<dbReference type="KEGG" id="sry:M621_08810"/>
<sequence length="35" mass="3916">MDNGSADLILMGAKRQPIQTCYFGTDWLRMNLLAA</sequence>